<feature type="transmembrane region" description="Helical" evidence="1">
    <location>
        <begin position="391"/>
        <end position="414"/>
    </location>
</feature>
<comment type="caution">
    <text evidence="2">The sequence shown here is derived from an EMBL/GenBank/DDBJ whole genome shotgun (WGS) entry which is preliminary data.</text>
</comment>
<feature type="transmembrane region" description="Helical" evidence="1">
    <location>
        <begin position="184"/>
        <end position="217"/>
    </location>
</feature>
<keyword evidence="1" id="KW-0812">Transmembrane</keyword>
<feature type="transmembrane region" description="Helical" evidence="1">
    <location>
        <begin position="299"/>
        <end position="319"/>
    </location>
</feature>
<feature type="transmembrane region" description="Helical" evidence="1">
    <location>
        <begin position="30"/>
        <end position="48"/>
    </location>
</feature>
<sequence length="419" mass="48786">MGDFKSLWQQRFSNYLKEIGKYARLIMNDHFSIILLVILAFGALYYRELLIQLQALDLSVIRWVIILSVVIWLATIFQFGQPIWFTKDPDKSYLFALGEEWHSYWLKGALVSLVLPAIIISLGTAMIMPFLDLISVWSLSQSWLLILYMVAFKAVSFSLLYLDIFNLGFAQIIGRPLSRWHHTLLVAVALFITFSLPVTFNIYIPLVMLLLLIVYIAWAMTQRSNRWVAFDHIVEEETRREASLYKWISIFADVPHLRPSIKRRPYLDGVLSFMKNLNNNRYSFLFLRAIFRNNAYSGVWLRVTLFISVLIMMTSNIWMLLGMGVLSHVLTFIQLVPLMKLYSNQPFQIIYPNREGSIVKAFQGTSLVIAFIQLLVYAVIAVLTQPLTLQLAYIIMAWIAVAMLMIFLYVPWWYKKQTD</sequence>
<gene>
    <name evidence="2" type="ORF">FEZ33_07045</name>
</gene>
<dbReference type="Pfam" id="PF05975">
    <property type="entry name" value="EcsB"/>
    <property type="match status" value="1"/>
</dbReference>
<dbReference type="OrthoDB" id="2447941at2"/>
<dbReference type="RefSeq" id="WP_138404698.1">
    <property type="nucleotide sequence ID" value="NZ_VBSP01000022.1"/>
</dbReference>
<dbReference type="GO" id="GO:0016020">
    <property type="term" value="C:membrane"/>
    <property type="evidence" value="ECO:0007669"/>
    <property type="project" value="InterPro"/>
</dbReference>
<keyword evidence="1" id="KW-0472">Membrane</keyword>
<feature type="transmembrane region" description="Helical" evidence="1">
    <location>
        <begin position="143"/>
        <end position="164"/>
    </location>
</feature>
<feature type="transmembrane region" description="Helical" evidence="1">
    <location>
        <begin position="60"/>
        <end position="84"/>
    </location>
</feature>
<protein>
    <submittedName>
        <fullName evidence="2">ABC transporter permease</fullName>
    </submittedName>
</protein>
<evidence type="ECO:0000313" key="2">
    <source>
        <dbReference type="EMBL" id="TLQ40921.1"/>
    </source>
</evidence>
<organism evidence="2 3">
    <name type="scientific">Ruoffia tabacinasalis</name>
    <dbReference type="NCBI Taxonomy" id="87458"/>
    <lineage>
        <taxon>Bacteria</taxon>
        <taxon>Bacillati</taxon>
        <taxon>Bacillota</taxon>
        <taxon>Bacilli</taxon>
        <taxon>Lactobacillales</taxon>
        <taxon>Aerococcaceae</taxon>
        <taxon>Ruoffia</taxon>
    </lineage>
</organism>
<dbReference type="Proteomes" id="UP000306420">
    <property type="component" value="Unassembled WGS sequence"/>
</dbReference>
<dbReference type="InterPro" id="IPR010288">
    <property type="entry name" value="EcsB_ABC"/>
</dbReference>
<name>A0A5R9DYU8_9LACT</name>
<proteinExistence type="predicted"/>
<evidence type="ECO:0000313" key="3">
    <source>
        <dbReference type="Proteomes" id="UP000306420"/>
    </source>
</evidence>
<feature type="transmembrane region" description="Helical" evidence="1">
    <location>
        <begin position="364"/>
        <end position="385"/>
    </location>
</feature>
<evidence type="ECO:0000256" key="1">
    <source>
        <dbReference type="SAM" id="Phobius"/>
    </source>
</evidence>
<reference evidence="2 3" key="1">
    <citation type="submission" date="2019-05" db="EMBL/GenBank/DDBJ databases">
        <title>The metagenome of a microbial culture collection derived from dairy environment covers the genomic content of the human microbiome.</title>
        <authorList>
            <person name="Roder T."/>
            <person name="Wuthrich D."/>
            <person name="Sattari Z."/>
            <person name="Von Ah U."/>
            <person name="Bar C."/>
            <person name="Ronchi F."/>
            <person name="Macpherson A.J."/>
            <person name="Ganal-Vonarburg S.C."/>
            <person name="Bruggmann R."/>
            <person name="Vergeres G."/>
        </authorList>
    </citation>
    <scope>NUCLEOTIDE SEQUENCE [LARGE SCALE GENOMIC DNA]</scope>
    <source>
        <strain evidence="2 3">FAM 24227</strain>
    </source>
</reference>
<accession>A0A5R9DYU8</accession>
<dbReference type="AlphaFoldDB" id="A0A5R9DYU8"/>
<keyword evidence="1" id="KW-1133">Transmembrane helix</keyword>
<dbReference type="PIRSF" id="PIRSF037259">
    <property type="entry name" value="EcsB_ABC"/>
    <property type="match status" value="1"/>
</dbReference>
<dbReference type="EMBL" id="VBSP01000022">
    <property type="protein sequence ID" value="TLQ40921.1"/>
    <property type="molecule type" value="Genomic_DNA"/>
</dbReference>
<feature type="transmembrane region" description="Helical" evidence="1">
    <location>
        <begin position="104"/>
        <end position="131"/>
    </location>
</feature>